<sequence length="65" mass="7732">MPHARNSSYAIQKYMQSVLGNKIIYDFLNIPLSQIFHFLQSLLQETILLITKTFHYSHSFWTNEL</sequence>
<protein>
    <submittedName>
        <fullName evidence="1">Uncharacterized protein</fullName>
    </submittedName>
</protein>
<gene>
    <name evidence="1" type="ORF">OCBIM_22029345mg</name>
</gene>
<name>A0A0L8GSD0_OCTBM</name>
<organism evidence="1">
    <name type="scientific">Octopus bimaculoides</name>
    <name type="common">California two-spotted octopus</name>
    <dbReference type="NCBI Taxonomy" id="37653"/>
    <lineage>
        <taxon>Eukaryota</taxon>
        <taxon>Metazoa</taxon>
        <taxon>Spiralia</taxon>
        <taxon>Lophotrochozoa</taxon>
        <taxon>Mollusca</taxon>
        <taxon>Cephalopoda</taxon>
        <taxon>Coleoidea</taxon>
        <taxon>Octopodiformes</taxon>
        <taxon>Octopoda</taxon>
        <taxon>Incirrata</taxon>
        <taxon>Octopodidae</taxon>
        <taxon>Octopus</taxon>
    </lineage>
</organism>
<dbReference type="EMBL" id="KQ420714">
    <property type="protein sequence ID" value="KOF79520.1"/>
    <property type="molecule type" value="Genomic_DNA"/>
</dbReference>
<accession>A0A0L8GSD0</accession>
<reference evidence="1" key="1">
    <citation type="submission" date="2015-07" db="EMBL/GenBank/DDBJ databases">
        <title>MeaNS - Measles Nucleotide Surveillance Program.</title>
        <authorList>
            <person name="Tran T."/>
            <person name="Druce J."/>
        </authorList>
    </citation>
    <scope>NUCLEOTIDE SEQUENCE</scope>
    <source>
        <strain evidence="1">UCB-OBI-ISO-001</strain>
        <tissue evidence="1">Gonad</tissue>
    </source>
</reference>
<proteinExistence type="predicted"/>
<evidence type="ECO:0000313" key="1">
    <source>
        <dbReference type="EMBL" id="KOF79520.1"/>
    </source>
</evidence>
<dbReference type="AlphaFoldDB" id="A0A0L8GSD0"/>